<proteinExistence type="predicted"/>
<gene>
    <name evidence="1" type="ORF">NIES37_38040</name>
</gene>
<dbReference type="AlphaFoldDB" id="A0A1Z4N2G9"/>
<dbReference type="Proteomes" id="UP000218785">
    <property type="component" value="Chromosome"/>
</dbReference>
<reference evidence="1 2" key="1">
    <citation type="submission" date="2017-06" db="EMBL/GenBank/DDBJ databases">
        <title>Genome sequencing of cyanobaciteial culture collection at National Institute for Environmental Studies (NIES).</title>
        <authorList>
            <person name="Hirose Y."/>
            <person name="Shimura Y."/>
            <person name="Fujisawa T."/>
            <person name="Nakamura Y."/>
            <person name="Kawachi M."/>
        </authorList>
    </citation>
    <scope>NUCLEOTIDE SEQUENCE [LARGE SCALE GENOMIC DNA]</scope>
    <source>
        <strain evidence="1 2">NIES-37</strain>
    </source>
</reference>
<dbReference type="KEGG" id="ttq:NIES37_38040"/>
<sequence>MFSIITACSPNNKTTEISTAQCSTQPKIVLEPKNVTPVSLSTQAITESGMVSSNKSLGYTFEAKSGQRLSYRTNQDICIWIYTPDNHILNSSDLPTNGKYTIQVSAPKGSTTFDLAINLESETAVSRSSSTATPTPAVLNNVPITSAAISRPLTSITQTPSVTNNVPVNSTPIFNSSSTTTASPSIPNNISKPSPEKVIEDYYTKVNNHQYQKAWDILPPALQDSKTLHPNGYYSFIEWWYKVKYVSINKYYVANANSSSSIVNVWTSYHMNNGRTVPISLKFYMVWNDSVNKWDITKIQTF</sequence>
<name>A0A1Z4N2G9_9CYAN</name>
<dbReference type="EMBL" id="AP018248">
    <property type="protein sequence ID" value="BAY99821.1"/>
    <property type="molecule type" value="Genomic_DNA"/>
</dbReference>
<evidence type="ECO:0008006" key="3">
    <source>
        <dbReference type="Google" id="ProtNLM"/>
    </source>
</evidence>
<protein>
    <recommendedName>
        <fullName evidence="3">ARC6 IMS domain-containing protein</fullName>
    </recommendedName>
</protein>
<dbReference type="Gene3D" id="2.60.120.380">
    <property type="match status" value="1"/>
</dbReference>
<evidence type="ECO:0000313" key="1">
    <source>
        <dbReference type="EMBL" id="BAY99821.1"/>
    </source>
</evidence>
<evidence type="ECO:0000313" key="2">
    <source>
        <dbReference type="Proteomes" id="UP000218785"/>
    </source>
</evidence>
<keyword evidence="2" id="KW-1185">Reference proteome</keyword>
<organism evidence="1 2">
    <name type="scientific">Tolypothrix tenuis PCC 7101</name>
    <dbReference type="NCBI Taxonomy" id="231146"/>
    <lineage>
        <taxon>Bacteria</taxon>
        <taxon>Bacillati</taxon>
        <taxon>Cyanobacteriota</taxon>
        <taxon>Cyanophyceae</taxon>
        <taxon>Nostocales</taxon>
        <taxon>Tolypothrichaceae</taxon>
        <taxon>Tolypothrix</taxon>
    </lineage>
</organism>
<accession>A0A1Z4N2G9</accession>